<protein>
    <recommendedName>
        <fullName evidence="3">Tetratricopeptide repeat protein</fullName>
    </recommendedName>
</protein>
<accession>A0A2T0BD94</accession>
<dbReference type="Proteomes" id="UP000239471">
    <property type="component" value="Unassembled WGS sequence"/>
</dbReference>
<keyword evidence="2" id="KW-1185">Reference proteome</keyword>
<reference evidence="1 2" key="1">
    <citation type="submission" date="2018-03" db="EMBL/GenBank/DDBJ databases">
        <title>Genome sequence of Clostridium vincentii DSM 10228.</title>
        <authorList>
            <person name="Poehlein A."/>
            <person name="Daniel R."/>
        </authorList>
    </citation>
    <scope>NUCLEOTIDE SEQUENCE [LARGE SCALE GENOMIC DNA]</scope>
    <source>
        <strain evidence="1 2">DSM 10228</strain>
    </source>
</reference>
<evidence type="ECO:0000313" key="1">
    <source>
        <dbReference type="EMBL" id="PRR81858.1"/>
    </source>
</evidence>
<sequence>MKQELVNKEKMEVRKICNEVRELVKDGDYEECNLLLKRTIGKYPHAPEPHNFFGILLEKEGNHLLAMKHFRVAWALDATYLPARHNLDLYGTFYAKGNIAFDESDCPQLVEENTCKIEYDNKGVGRVVRRNKK</sequence>
<dbReference type="InterPro" id="IPR011990">
    <property type="entry name" value="TPR-like_helical_dom_sf"/>
</dbReference>
<evidence type="ECO:0000313" key="2">
    <source>
        <dbReference type="Proteomes" id="UP000239471"/>
    </source>
</evidence>
<gene>
    <name evidence="1" type="ORF">CLVI_22040</name>
</gene>
<organism evidence="1 2">
    <name type="scientific">Clostridium vincentii</name>
    <dbReference type="NCBI Taxonomy" id="52704"/>
    <lineage>
        <taxon>Bacteria</taxon>
        <taxon>Bacillati</taxon>
        <taxon>Bacillota</taxon>
        <taxon>Clostridia</taxon>
        <taxon>Eubacteriales</taxon>
        <taxon>Clostridiaceae</taxon>
        <taxon>Clostridium</taxon>
    </lineage>
</organism>
<dbReference type="Gene3D" id="1.25.40.10">
    <property type="entry name" value="Tetratricopeptide repeat domain"/>
    <property type="match status" value="1"/>
</dbReference>
<dbReference type="EMBL" id="PVXQ01000023">
    <property type="protein sequence ID" value="PRR81858.1"/>
    <property type="molecule type" value="Genomic_DNA"/>
</dbReference>
<dbReference type="SUPFAM" id="SSF48452">
    <property type="entry name" value="TPR-like"/>
    <property type="match status" value="1"/>
</dbReference>
<dbReference type="AlphaFoldDB" id="A0A2T0BD94"/>
<comment type="caution">
    <text evidence="1">The sequence shown here is derived from an EMBL/GenBank/DDBJ whole genome shotgun (WGS) entry which is preliminary data.</text>
</comment>
<dbReference type="RefSeq" id="WP_106060162.1">
    <property type="nucleotide sequence ID" value="NZ_PVXQ01000023.1"/>
</dbReference>
<proteinExistence type="predicted"/>
<name>A0A2T0BD94_9CLOT</name>
<dbReference type="OrthoDB" id="1690769at2"/>
<evidence type="ECO:0008006" key="3">
    <source>
        <dbReference type="Google" id="ProtNLM"/>
    </source>
</evidence>